<keyword evidence="3 4" id="KW-0378">Hydrolase</keyword>
<feature type="chain" id="PRO_5035310232" evidence="5">
    <location>
        <begin position="22"/>
        <end position="499"/>
    </location>
</feature>
<evidence type="ECO:0000259" key="6">
    <source>
        <dbReference type="Pfam" id="PF02055"/>
    </source>
</evidence>
<feature type="signal peptide" evidence="5">
    <location>
        <begin position="1"/>
        <end position="21"/>
    </location>
</feature>
<reference evidence="8" key="1">
    <citation type="journal article" date="2014" name="Int. J. Syst. Evol. Microbiol.">
        <title>Complete genome sequence of Corynebacterium casei LMG S-19264T (=DSM 44701T), isolated from a smear-ripened cheese.</title>
        <authorList>
            <consortium name="US DOE Joint Genome Institute (JGI-PGF)"/>
            <person name="Walter F."/>
            <person name="Albersmeier A."/>
            <person name="Kalinowski J."/>
            <person name="Ruckert C."/>
        </authorList>
    </citation>
    <scope>NUCLEOTIDE SEQUENCE</scope>
    <source>
        <strain evidence="8">KCTC 12870</strain>
    </source>
</reference>
<dbReference type="GO" id="GO:0006680">
    <property type="term" value="P:glucosylceramide catabolic process"/>
    <property type="evidence" value="ECO:0007669"/>
    <property type="project" value="TreeGrafter"/>
</dbReference>
<evidence type="ECO:0000256" key="2">
    <source>
        <dbReference type="ARBA" id="ARBA00022729"/>
    </source>
</evidence>
<dbReference type="Pfam" id="PF17189">
    <property type="entry name" value="Glyco_hydro_30C"/>
    <property type="match status" value="1"/>
</dbReference>
<evidence type="ECO:0000256" key="3">
    <source>
        <dbReference type="ARBA" id="ARBA00022801"/>
    </source>
</evidence>
<comment type="caution">
    <text evidence="8">The sequence shown here is derived from an EMBL/GenBank/DDBJ whole genome shotgun (WGS) entry which is preliminary data.</text>
</comment>
<dbReference type="InterPro" id="IPR033452">
    <property type="entry name" value="GH30_C"/>
</dbReference>
<gene>
    <name evidence="8" type="primary">srfJ</name>
    <name evidence="8" type="ORF">GCM10007047_20220</name>
</gene>
<sequence>MMKMTSLMALSASVLIGPASAVASFEIFQTSRQGDRLDKVDAEATGPSTYTLTLNPEKTYQTLVGIGGSFTESGGQVLSELSKTKRELALRSYFSPAGAHYTLTRTHIASSDFSVTNYTYAPVPGDNELAHFSIDPDRKYLLPMIKEAQGIAGAEFSILSSPWTPPPWMKTNNDWNGGHLKREHYQTFADYIVKYIKAYEAEGIPIWGITPANEPLGNGSNWESVHFSAQEMSEYIGDYLGPVLEKHAPAVKIWAYDQNRGHHLVEWAEAILGNSKSAKYVEGMAIHWYQSTVDIDAESLDKVHEEFPNKQILHSEGCIDAIGDDEEIGVWLEDDWYWRAEATDWGYTWAADENKVHHPKYRPFYRYARDLIGGFNHHLVGWVDWNMFLNTRGGPNHARNYCLAPILVDSGKDEFYRTPLFYAVAHFSRYMRPGAKRIDLTGHDQFLMATAFKNPDDSIAVAVFNTSEESINYELKMGASQKLCSIPGQALQTVVISHP</sequence>
<dbReference type="InterPro" id="IPR001139">
    <property type="entry name" value="Glyco_hydro_30"/>
</dbReference>
<evidence type="ECO:0000256" key="1">
    <source>
        <dbReference type="ARBA" id="ARBA00005382"/>
    </source>
</evidence>
<accession>A0A8J3GEG0</accession>
<dbReference type="RefSeq" id="WP_200163408.1">
    <property type="nucleotide sequence ID" value="NZ_BMXG01000011.1"/>
</dbReference>
<comment type="similarity">
    <text evidence="1 4">Belongs to the glycosyl hydrolase 30 family.</text>
</comment>
<dbReference type="EMBL" id="BMXG01000011">
    <property type="protein sequence ID" value="GHC03572.1"/>
    <property type="molecule type" value="Genomic_DNA"/>
</dbReference>
<feature type="domain" description="Glycosyl hydrolase family 30 TIM-barrel" evidence="6">
    <location>
        <begin position="352"/>
        <end position="431"/>
    </location>
</feature>
<dbReference type="PANTHER" id="PTHR11069:SF23">
    <property type="entry name" value="LYSOSOMAL ACID GLUCOSYLCERAMIDASE"/>
    <property type="match status" value="1"/>
</dbReference>
<reference evidence="8" key="2">
    <citation type="submission" date="2020-09" db="EMBL/GenBank/DDBJ databases">
        <authorList>
            <person name="Sun Q."/>
            <person name="Kim S."/>
        </authorList>
    </citation>
    <scope>NUCLEOTIDE SEQUENCE</scope>
    <source>
        <strain evidence="8">KCTC 12870</strain>
    </source>
</reference>
<dbReference type="GO" id="GO:0016020">
    <property type="term" value="C:membrane"/>
    <property type="evidence" value="ECO:0007669"/>
    <property type="project" value="GOC"/>
</dbReference>
<dbReference type="Pfam" id="PF02055">
    <property type="entry name" value="Glyco_hydro_30"/>
    <property type="match status" value="2"/>
</dbReference>
<keyword evidence="9" id="KW-1185">Reference proteome</keyword>
<dbReference type="GO" id="GO:0004348">
    <property type="term" value="F:glucosylceramidase activity"/>
    <property type="evidence" value="ECO:0007669"/>
    <property type="project" value="InterPro"/>
</dbReference>
<proteinExistence type="inferred from homology"/>
<organism evidence="8 9">
    <name type="scientific">Cerasicoccus arenae</name>
    <dbReference type="NCBI Taxonomy" id="424488"/>
    <lineage>
        <taxon>Bacteria</taxon>
        <taxon>Pseudomonadati</taxon>
        <taxon>Verrucomicrobiota</taxon>
        <taxon>Opitutia</taxon>
        <taxon>Puniceicoccales</taxon>
        <taxon>Cerasicoccaceae</taxon>
        <taxon>Cerasicoccus</taxon>
    </lineage>
</organism>
<feature type="domain" description="Glycosyl hydrolase family 30 TIM-barrel" evidence="6">
    <location>
        <begin position="65"/>
        <end position="322"/>
    </location>
</feature>
<dbReference type="PANTHER" id="PTHR11069">
    <property type="entry name" value="GLUCOSYLCERAMIDASE"/>
    <property type="match status" value="1"/>
</dbReference>
<evidence type="ECO:0000313" key="9">
    <source>
        <dbReference type="Proteomes" id="UP000642829"/>
    </source>
</evidence>
<dbReference type="Gene3D" id="3.20.20.80">
    <property type="entry name" value="Glycosidases"/>
    <property type="match status" value="1"/>
</dbReference>
<protein>
    <submittedName>
        <fullName evidence="8">Glycosyl hydrolase</fullName>
    </submittedName>
</protein>
<dbReference type="InterPro" id="IPR033453">
    <property type="entry name" value="Glyco_hydro_30_TIM-barrel"/>
</dbReference>
<name>A0A8J3GEG0_9BACT</name>
<evidence type="ECO:0000256" key="5">
    <source>
        <dbReference type="SAM" id="SignalP"/>
    </source>
</evidence>
<evidence type="ECO:0000256" key="4">
    <source>
        <dbReference type="RuleBase" id="RU361188"/>
    </source>
</evidence>
<dbReference type="PRINTS" id="PR00843">
    <property type="entry name" value="GLHYDRLASE30"/>
</dbReference>
<dbReference type="InterPro" id="IPR017853">
    <property type="entry name" value="GH"/>
</dbReference>
<evidence type="ECO:0000313" key="8">
    <source>
        <dbReference type="EMBL" id="GHC03572.1"/>
    </source>
</evidence>
<dbReference type="Proteomes" id="UP000642829">
    <property type="component" value="Unassembled WGS sequence"/>
</dbReference>
<keyword evidence="2 5" id="KW-0732">Signal</keyword>
<dbReference type="SUPFAM" id="SSF51445">
    <property type="entry name" value="(Trans)glycosidases"/>
    <property type="match status" value="1"/>
</dbReference>
<evidence type="ECO:0000259" key="7">
    <source>
        <dbReference type="Pfam" id="PF17189"/>
    </source>
</evidence>
<dbReference type="AlphaFoldDB" id="A0A8J3GEG0"/>
<keyword evidence="4" id="KW-0326">Glycosidase</keyword>
<feature type="domain" description="Glycosyl hydrolase family 30 beta sandwich" evidence="7">
    <location>
        <begin position="434"/>
        <end position="494"/>
    </location>
</feature>